<dbReference type="RefSeq" id="WP_188813762.1">
    <property type="nucleotide sequence ID" value="NZ_BAAAWV010000001.1"/>
</dbReference>
<feature type="region of interest" description="Disordered" evidence="1">
    <location>
        <begin position="1"/>
        <end position="21"/>
    </location>
</feature>
<keyword evidence="3" id="KW-1185">Reference proteome</keyword>
<organism evidence="2 3">
    <name type="scientific">Pseudarthrobacter polychromogenes</name>
    <dbReference type="NCBI Taxonomy" id="1676"/>
    <lineage>
        <taxon>Bacteria</taxon>
        <taxon>Bacillati</taxon>
        <taxon>Actinomycetota</taxon>
        <taxon>Actinomycetes</taxon>
        <taxon>Micrococcales</taxon>
        <taxon>Micrococcaceae</taxon>
        <taxon>Pseudarthrobacter</taxon>
    </lineage>
</organism>
<name>A0ABQ1Y3C5_9MICC</name>
<proteinExistence type="predicted"/>
<gene>
    <name evidence="2" type="ORF">GCM10011577_38970</name>
</gene>
<sequence length="69" mass="8281">MIRWFRRKRPDPAPPPRPRISPEDRMYARWWGFTPQQWADLPPDVQVEKRDTVIWAPNRTASNPSRGNQ</sequence>
<protein>
    <submittedName>
        <fullName evidence="2">Uncharacterized protein</fullName>
    </submittedName>
</protein>
<dbReference type="EMBL" id="BMKU01000019">
    <property type="protein sequence ID" value="GGH10250.1"/>
    <property type="molecule type" value="Genomic_DNA"/>
</dbReference>
<dbReference type="Proteomes" id="UP000596938">
    <property type="component" value="Unassembled WGS sequence"/>
</dbReference>
<evidence type="ECO:0000256" key="1">
    <source>
        <dbReference type="SAM" id="MobiDB-lite"/>
    </source>
</evidence>
<comment type="caution">
    <text evidence="2">The sequence shown here is derived from an EMBL/GenBank/DDBJ whole genome shotgun (WGS) entry which is preliminary data.</text>
</comment>
<reference evidence="3" key="1">
    <citation type="journal article" date="2019" name="Int. J. Syst. Evol. Microbiol.">
        <title>The Global Catalogue of Microorganisms (GCM) 10K type strain sequencing project: providing services to taxonomists for standard genome sequencing and annotation.</title>
        <authorList>
            <consortium name="The Broad Institute Genomics Platform"/>
            <consortium name="The Broad Institute Genome Sequencing Center for Infectious Disease"/>
            <person name="Wu L."/>
            <person name="Ma J."/>
        </authorList>
    </citation>
    <scope>NUCLEOTIDE SEQUENCE [LARGE SCALE GENOMIC DNA]</scope>
    <source>
        <strain evidence="3">CGMCC 1.1927</strain>
    </source>
</reference>
<evidence type="ECO:0000313" key="3">
    <source>
        <dbReference type="Proteomes" id="UP000596938"/>
    </source>
</evidence>
<evidence type="ECO:0000313" key="2">
    <source>
        <dbReference type="EMBL" id="GGH10250.1"/>
    </source>
</evidence>
<accession>A0ABQ1Y3C5</accession>